<dbReference type="InterPro" id="IPR035300">
    <property type="entry name" value="L1_dsRBD"/>
</dbReference>
<dbReference type="InterPro" id="IPR043636">
    <property type="entry name" value="L1_RRM_dom"/>
</dbReference>
<evidence type="ECO:0008006" key="6">
    <source>
        <dbReference type="Google" id="ProtNLM"/>
    </source>
</evidence>
<keyword evidence="1" id="KW-0175">Coiled coil</keyword>
<evidence type="ECO:0000256" key="1">
    <source>
        <dbReference type="SAM" id="Coils"/>
    </source>
</evidence>
<dbReference type="Gene3D" id="3.30.250.20">
    <property type="entry name" value="L1 transposable element, C-terminal domain"/>
    <property type="match status" value="1"/>
</dbReference>
<feature type="domain" description="L1 transposable element dsRBD-like" evidence="3">
    <location>
        <begin position="231"/>
        <end position="275"/>
    </location>
</feature>
<dbReference type="Pfam" id="PF17490">
    <property type="entry name" value="Tnp_22_dsRBD"/>
    <property type="match status" value="1"/>
</dbReference>
<keyword evidence="5" id="KW-1185">Reference proteome</keyword>
<gene>
    <name evidence="4" type="primary">ARGLU1</name>
</gene>
<reference evidence="4" key="4">
    <citation type="submission" date="2025-05" db="UniProtKB">
        <authorList>
            <consortium name="Ensembl"/>
        </authorList>
    </citation>
    <scope>IDENTIFICATION</scope>
    <source>
        <strain evidence="4">breed Abyssinian</strain>
    </source>
</reference>
<reference evidence="5" key="3">
    <citation type="submission" date="2021-02" db="EMBL/GenBank/DDBJ databases">
        <title>Safari Cat Assemblies.</title>
        <authorList>
            <person name="Bredemeyer K.R."/>
            <person name="Murphy W.J."/>
        </authorList>
    </citation>
    <scope>NUCLEOTIDE SEQUENCE [LARGE SCALE GENOMIC DNA]</scope>
</reference>
<evidence type="ECO:0000259" key="3">
    <source>
        <dbReference type="Pfam" id="PF17490"/>
    </source>
</evidence>
<dbReference type="PANTHER" id="PTHR11505">
    <property type="entry name" value="L1 TRANSPOSABLE ELEMENT-RELATED"/>
    <property type="match status" value="1"/>
</dbReference>
<dbReference type="InterPro" id="IPR004244">
    <property type="entry name" value="Transposase_22"/>
</dbReference>
<dbReference type="Ensembl" id="ENSFCTT00005001881.1">
    <property type="protein sequence ID" value="ENSFCTP00005001021.1"/>
    <property type="gene ID" value="ENSFCTG00005000717.1"/>
</dbReference>
<feature type="coiled-coil region" evidence="1">
    <location>
        <begin position="60"/>
        <end position="135"/>
    </location>
</feature>
<dbReference type="Ensembl" id="ENSFCTT00005001883.1">
    <property type="protein sequence ID" value="ENSFCTP00005001022.1"/>
    <property type="gene ID" value="ENSFCTG00005000717.1"/>
</dbReference>
<name>A0ABI7VTQ4_FELCA</name>
<protein>
    <recommendedName>
        <fullName evidence="6">L1 transposable element RRM domain-containing protein</fullName>
    </recommendedName>
</protein>
<dbReference type="Pfam" id="PF02994">
    <property type="entry name" value="Transposase_22"/>
    <property type="match status" value="1"/>
</dbReference>
<evidence type="ECO:0000259" key="2">
    <source>
        <dbReference type="Pfam" id="PF02994"/>
    </source>
</evidence>
<accession>A0ABI7VTQ4</accession>
<dbReference type="Gene3D" id="1.20.5.390">
    <property type="entry name" value="L1 transposable element, trimerization domain"/>
    <property type="match status" value="1"/>
</dbReference>
<feature type="domain" description="L1 transposable element RRM" evidence="2">
    <location>
        <begin position="131"/>
        <end position="227"/>
    </location>
</feature>
<organism evidence="4 5">
    <name type="scientific">Felis catus</name>
    <name type="common">Cat</name>
    <name type="synonym">Felis silvestris catus</name>
    <dbReference type="NCBI Taxonomy" id="9685"/>
    <lineage>
        <taxon>Eukaryota</taxon>
        <taxon>Metazoa</taxon>
        <taxon>Chordata</taxon>
        <taxon>Craniata</taxon>
        <taxon>Vertebrata</taxon>
        <taxon>Euteleostomi</taxon>
        <taxon>Mammalia</taxon>
        <taxon>Eutheria</taxon>
        <taxon>Laurasiatheria</taxon>
        <taxon>Carnivora</taxon>
        <taxon>Feliformia</taxon>
        <taxon>Felidae</taxon>
        <taxon>Felinae</taxon>
        <taxon>Felis</taxon>
    </lineage>
</organism>
<proteinExistence type="predicted"/>
<reference evidence="4" key="1">
    <citation type="journal article" date="2007" name="Genome Res.">
        <title>Initial sequence and comparative analysis of the cat genome.</title>
        <authorList>
            <person name="Pontius J.U."/>
            <person name="Mullikin J.C."/>
            <person name="Smith D.R."/>
            <person name="Lindblad-Toh K."/>
            <person name="Gnerre S."/>
            <person name="Clamp M."/>
            <person name="Chang J."/>
            <person name="Stephens R."/>
            <person name="Neelam B."/>
            <person name="Volfovsky N."/>
            <person name="Schaffer A.A."/>
            <person name="Agarwala R."/>
            <person name="Narfstrom K."/>
            <person name="Murphy W.J."/>
            <person name="Giger U."/>
            <person name="Roca A.L."/>
            <person name="Antunes A."/>
            <person name="Menotti-Raymond M."/>
            <person name="Yuhki N."/>
            <person name="Pecon-Slattery J."/>
            <person name="Johnson W.E."/>
            <person name="Bourque G."/>
            <person name="Tesler G."/>
            <person name="O'Brien S.J."/>
        </authorList>
    </citation>
    <scope>NUCLEOTIDE SEQUENCE [LARGE SCALE GENOMIC DNA]</scope>
    <source>
        <strain evidence="4">Abyssinian</strain>
    </source>
</reference>
<evidence type="ECO:0000313" key="5">
    <source>
        <dbReference type="Proteomes" id="UP000823872"/>
    </source>
</evidence>
<reference evidence="4" key="2">
    <citation type="submission" date="2011-09" db="EMBL/GenBank/DDBJ databases">
        <title>Sequence assembly of the Felis catus genome version 6.2.</title>
        <authorList>
            <person name="Hillier L.W."/>
            <person name="Warren W."/>
            <person name="Obrien S."/>
            <person name="Wilson R.K."/>
        </authorList>
    </citation>
    <scope>NUCLEOTIDE SEQUENCE [LARGE SCALE GENOMIC DNA]</scope>
    <source>
        <strain evidence="4">Abyssinian</strain>
    </source>
</reference>
<sequence>MTKRKNSPQKNLQAITTANELIKKDLNNITESEFRIIVIKLIAGLENSIQDSRESIATEIKGLRNSQQELKNALNEMQNKIETTTARIEEAEERIGELDDKIIEKEEAEKRRDRIQEYEGKIRELSDTLKRNNIRIIGIPEEEERGKGAEGVREEIIAENFPELGKEKGIEIQEAQRTPFRRNVNRSSARHIIVKLAKYKDKEKTLKAARGKRALTYKGRPIRLVTDLSFETWQARKNWHEIFRVLDRKNMQPRILYPASLSFRIEGEIKVFPNKN</sequence>
<evidence type="ECO:0000313" key="4">
    <source>
        <dbReference type="Ensembl" id="ENSFCTP00005001021.1"/>
    </source>
</evidence>
<dbReference type="Proteomes" id="UP000823872">
    <property type="component" value="Chromosome X"/>
</dbReference>
<dbReference type="Gene3D" id="3.30.70.1820">
    <property type="entry name" value="L1 transposable element, RRM domain"/>
    <property type="match status" value="1"/>
</dbReference>
<dbReference type="GeneTree" id="ENSGT01150000286982"/>
<dbReference type="InterPro" id="IPR042566">
    <property type="entry name" value="L1_C"/>
</dbReference>